<protein>
    <submittedName>
        <fullName evidence="2">Uncharacterized protein</fullName>
    </submittedName>
</protein>
<feature type="region of interest" description="Disordered" evidence="1">
    <location>
        <begin position="47"/>
        <end position="68"/>
    </location>
</feature>
<organism evidence="2 3">
    <name type="scientific">Inmirania thermothiophila</name>
    <dbReference type="NCBI Taxonomy" id="1750597"/>
    <lineage>
        <taxon>Bacteria</taxon>
        <taxon>Pseudomonadati</taxon>
        <taxon>Pseudomonadota</taxon>
        <taxon>Gammaproteobacteria</taxon>
        <taxon>Chromatiales</taxon>
        <taxon>Ectothiorhodospiraceae</taxon>
        <taxon>Inmirania</taxon>
    </lineage>
</organism>
<reference evidence="2 3" key="1">
    <citation type="submission" date="2018-11" db="EMBL/GenBank/DDBJ databases">
        <title>Genomic Encyclopedia of Type Strains, Phase IV (KMG-IV): sequencing the most valuable type-strain genomes for metagenomic binning, comparative biology and taxonomic classification.</title>
        <authorList>
            <person name="Goeker M."/>
        </authorList>
    </citation>
    <scope>NUCLEOTIDE SEQUENCE [LARGE SCALE GENOMIC DNA]</scope>
    <source>
        <strain evidence="2 3">DSM 100275</strain>
    </source>
</reference>
<dbReference type="RefSeq" id="WP_123399386.1">
    <property type="nucleotide sequence ID" value="NZ_RJVI01000001.1"/>
</dbReference>
<dbReference type="Proteomes" id="UP000276634">
    <property type="component" value="Unassembled WGS sequence"/>
</dbReference>
<accession>A0A3N1Y678</accession>
<proteinExistence type="predicted"/>
<keyword evidence="3" id="KW-1185">Reference proteome</keyword>
<feature type="compositionally biased region" description="Basic and acidic residues" evidence="1">
    <location>
        <begin position="53"/>
        <end position="68"/>
    </location>
</feature>
<evidence type="ECO:0000313" key="3">
    <source>
        <dbReference type="Proteomes" id="UP000276634"/>
    </source>
</evidence>
<evidence type="ECO:0000313" key="2">
    <source>
        <dbReference type="EMBL" id="ROR34319.1"/>
    </source>
</evidence>
<gene>
    <name evidence="2" type="ORF">EDC57_0215</name>
</gene>
<evidence type="ECO:0000256" key="1">
    <source>
        <dbReference type="SAM" id="MobiDB-lite"/>
    </source>
</evidence>
<dbReference type="AlphaFoldDB" id="A0A3N1Y678"/>
<comment type="caution">
    <text evidence="2">The sequence shown here is derived from an EMBL/GenBank/DDBJ whole genome shotgun (WGS) entry which is preliminary data.</text>
</comment>
<sequence length="68" mass="7274">MPAEAAVFALLLAAAPPPEGDEPPPSLELLEFIGSFTAEDGTWVDPQMLATEEAPRPPSGREREDDAR</sequence>
<dbReference type="EMBL" id="RJVI01000001">
    <property type="protein sequence ID" value="ROR34319.1"/>
    <property type="molecule type" value="Genomic_DNA"/>
</dbReference>
<name>A0A3N1Y678_9GAMM</name>